<proteinExistence type="predicted"/>
<protein>
    <submittedName>
        <fullName evidence="2">DNA binding domain-containing protein</fullName>
    </submittedName>
</protein>
<accession>A0ABS5UTH6</accession>
<gene>
    <name evidence="2" type="ORF">JS530_00215</name>
</gene>
<evidence type="ECO:0000313" key="2">
    <source>
        <dbReference type="EMBL" id="MBT1173959.1"/>
    </source>
</evidence>
<sequence length="518" mass="58260">MTPDDLTQVLRGGESTTVEFKRCGDLPHADTFETVCSFSNRMGGDIYLGIDDDGDVSGVDKSRVAEIERNIANVANNRKLFVPAPTLETEHCEYDGRMIIRIWVAPSSSVIRFKGVVYDRIADADIRLESDIQISQMYIRKQNYYSERRIFRYITPFDLRADLIARMRDMAVAQRAGHPWGTMSNDELFRSAKLYDRDYATGEEGFNLAAVLLLGKDEVISSVCPSYVTDALVRRDDVDRYDDRLLVRTNLFDAYDQLTGFVRNHLPDHFALNGDKRTSPREIISRELVANSLMHREYSSPVVARIIMDNQSVRTINASRSFFEGRMRLGEFTPMPKNPIIADVFLQTGIAEKLGSGLRTLIKAAHMYAGAEPEFIDGDIFTAAIPTTHAGVSDDSTVVSSSNPLSNGVEAAHKDAEVQRAVMSVGQDEPRYGRLDPEWAIRMSIGRQVEACGVVTVPNIIKDTGLDARMVRKRLNRMVEQGQFVVEGKTKNRRYVSTPKLNLREYEDNKDAINSMVS</sequence>
<name>A0ABS5UTH6_9BIFI</name>
<evidence type="ECO:0000313" key="3">
    <source>
        <dbReference type="Proteomes" id="UP000711736"/>
    </source>
</evidence>
<evidence type="ECO:0000259" key="1">
    <source>
        <dbReference type="Pfam" id="PF04326"/>
    </source>
</evidence>
<dbReference type="InterPro" id="IPR007421">
    <property type="entry name" value="Schlafen_AlbA_2_dom"/>
</dbReference>
<dbReference type="InterPro" id="IPR038475">
    <property type="entry name" value="RecG_C_sf"/>
</dbReference>
<dbReference type="PANTHER" id="PTHR30595:SF6">
    <property type="entry name" value="SCHLAFEN ALBA-2 DOMAIN-CONTAINING PROTEIN"/>
    <property type="match status" value="1"/>
</dbReference>
<reference evidence="2 3" key="1">
    <citation type="journal article" date="2021" name="Environ. Microbiol.">
        <title>Genetic insights into the dark matter of the mammalian gut microbiota through targeted genome reconstruction.</title>
        <authorList>
            <person name="Lugli G.A."/>
            <person name="Alessandri G."/>
            <person name="Milani C."/>
            <person name="Viappiani A."/>
            <person name="Fontana F."/>
            <person name="Tarracchini C."/>
            <person name="Mancabelli L."/>
            <person name="Argentini C."/>
            <person name="Ruiz L."/>
            <person name="Margolles A."/>
            <person name="van Sinderen D."/>
            <person name="Turroni F."/>
            <person name="Ventura M."/>
        </authorList>
    </citation>
    <scope>NUCLEOTIDE SEQUENCE [LARGE SCALE GENOMIC DNA]</scope>
    <source>
        <strain evidence="2 3">LC6</strain>
    </source>
</reference>
<dbReference type="Pfam" id="PF13749">
    <property type="entry name" value="HATPase_c_4"/>
    <property type="match status" value="1"/>
</dbReference>
<dbReference type="Pfam" id="PF04326">
    <property type="entry name" value="SLFN_AlbA_2"/>
    <property type="match status" value="1"/>
</dbReference>
<comment type="caution">
    <text evidence="2">The sequence shown here is derived from an EMBL/GenBank/DDBJ whole genome shotgun (WGS) entry which is preliminary data.</text>
</comment>
<dbReference type="Gene3D" id="3.30.950.30">
    <property type="entry name" value="Schlafen, AAA domain"/>
    <property type="match status" value="1"/>
</dbReference>
<dbReference type="InterPro" id="IPR038461">
    <property type="entry name" value="Schlafen_AlbA_2_dom_sf"/>
</dbReference>
<dbReference type="PANTHER" id="PTHR30595">
    <property type="entry name" value="GLPR-RELATED TRANSCRIPTIONAL REPRESSOR"/>
    <property type="match status" value="1"/>
</dbReference>
<dbReference type="Gene3D" id="3.30.565.60">
    <property type="match status" value="1"/>
</dbReference>
<dbReference type="Proteomes" id="UP000711736">
    <property type="component" value="Unassembled WGS sequence"/>
</dbReference>
<dbReference type="EMBL" id="JAFEJU010000001">
    <property type="protein sequence ID" value="MBT1173959.1"/>
    <property type="molecule type" value="Genomic_DNA"/>
</dbReference>
<feature type="domain" description="Schlafen AlbA-2" evidence="1">
    <location>
        <begin position="14"/>
        <end position="125"/>
    </location>
</feature>
<keyword evidence="3" id="KW-1185">Reference proteome</keyword>
<dbReference type="RefSeq" id="WP_214375289.1">
    <property type="nucleotide sequence ID" value="NZ_JAFEJU010000001.1"/>
</dbReference>
<organism evidence="2 3">
    <name type="scientific">Bifidobacterium colobi</name>
    <dbReference type="NCBI Taxonomy" id="2809026"/>
    <lineage>
        <taxon>Bacteria</taxon>
        <taxon>Bacillati</taxon>
        <taxon>Actinomycetota</taxon>
        <taxon>Actinomycetes</taxon>
        <taxon>Bifidobacteriales</taxon>
        <taxon>Bifidobacteriaceae</taxon>
        <taxon>Bifidobacterium</taxon>
    </lineage>
</organism>